<evidence type="ECO:0000256" key="2">
    <source>
        <dbReference type="ARBA" id="ARBA00005594"/>
    </source>
</evidence>
<dbReference type="Gene3D" id="1.10.730.20">
    <property type="match status" value="1"/>
</dbReference>
<dbReference type="NCBIfam" id="TIGR00392">
    <property type="entry name" value="ileS"/>
    <property type="match status" value="1"/>
</dbReference>
<evidence type="ECO:0000256" key="11">
    <source>
        <dbReference type="ARBA" id="ARBA00068280"/>
    </source>
</evidence>
<organism evidence="15 16">
    <name type="scientific">Tuber melanosporum (strain Mel28)</name>
    <name type="common">Perigord black truffle</name>
    <dbReference type="NCBI Taxonomy" id="656061"/>
    <lineage>
        <taxon>Eukaryota</taxon>
        <taxon>Fungi</taxon>
        <taxon>Dikarya</taxon>
        <taxon>Ascomycota</taxon>
        <taxon>Pezizomycotina</taxon>
        <taxon>Pezizomycetes</taxon>
        <taxon>Pezizales</taxon>
        <taxon>Tuberaceae</taxon>
        <taxon>Tuber</taxon>
    </lineage>
</organism>
<name>D5GNE9_TUBMM</name>
<dbReference type="Proteomes" id="UP000006911">
    <property type="component" value="Unassembled WGS sequence"/>
</dbReference>
<evidence type="ECO:0000256" key="7">
    <source>
        <dbReference type="ARBA" id="ARBA00022917"/>
    </source>
</evidence>
<keyword evidence="7 12" id="KW-0648">Protein biosynthesis</keyword>
<comment type="subcellular location">
    <subcellularLocation>
        <location evidence="1">Mitochondrion</location>
    </subcellularLocation>
</comment>
<dbReference type="InParanoid" id="D5GNE9"/>
<dbReference type="GO" id="GO:0006428">
    <property type="term" value="P:isoleucyl-tRNA aminoacylation"/>
    <property type="evidence" value="ECO:0007669"/>
    <property type="project" value="InterPro"/>
</dbReference>
<dbReference type="InterPro" id="IPR002301">
    <property type="entry name" value="Ile-tRNA-ligase"/>
</dbReference>
<dbReference type="HOGENOM" id="CLU_001493_7_2_1"/>
<dbReference type="SUPFAM" id="SSF47323">
    <property type="entry name" value="Anticodon-binding domain of a subclass of class I aminoacyl-tRNA synthetases"/>
    <property type="match status" value="1"/>
</dbReference>
<dbReference type="GeneID" id="9186149"/>
<keyword evidence="5 12" id="KW-0547">Nucleotide-binding</keyword>
<evidence type="ECO:0000259" key="14">
    <source>
        <dbReference type="Pfam" id="PF08264"/>
    </source>
</evidence>
<dbReference type="GO" id="GO:0005739">
    <property type="term" value="C:mitochondrion"/>
    <property type="evidence" value="ECO:0007669"/>
    <property type="project" value="UniProtKB-SubCell"/>
</dbReference>
<evidence type="ECO:0000313" key="15">
    <source>
        <dbReference type="EMBL" id="CAZ86042.1"/>
    </source>
</evidence>
<proteinExistence type="inferred from homology"/>
<dbReference type="AlphaFoldDB" id="D5GNE9"/>
<dbReference type="eggNOG" id="KOG0433">
    <property type="taxonomic scope" value="Eukaryota"/>
</dbReference>
<sequence length="956" mass="107082">MPIWPNKSSSKEELLRKCSDELYEWQRANLPKQNLFVLHDGPPYANGTLHLGHALNKILKDIVGRFQVLSGRHLSYIPGWDCHGLPIELKALQSHTESLKGKAMDAAEIRSLARELAEKTITEQMAEFRSWGVMGDWDNHWRTMDKDYEISQLRVFKEMLKRGLLYRRFKPVFWSPSSGTALAEAELEYNEKHVSRAAFVAFPIRPTASPGLGTRLDGISVRAAVWTTTPWTIPANKAIAINAEIEYCVVDTENHGKLLVASGRVGELGKGINEQPKVIIDGILGQNLVGAQYLHPLLREDAQLQPILPGDFVTADSGTGLVHCAPGHGMDDYLLCRKHDIEPFSPVDNDGRFTEDALPGYGLEGMEVLFGGTKKILQILMESKALLALQPRFTHKYPYDWRTKRPVIVRATAQWFADVDVIKDVCVDSLKNVVFVPSSGRSRLTSYVNSRSEWCISRQRAWGVPIPVLYDIDTNEPLLTGESVEHIIGILEEKGTDAWWGSGVPEEAWVPEPIRMTGKRYARGKETMDVWFDSGTSWAILRSRIGQREGKPLADLYLEGSDQHRGWFQSSLLTSVATTTGLSAAKTPFAMVVTHGFCLDEKGKKMSKSLGNTMAPVDVIQPKGKSIGGIDALRLWVASCDYTKDVSIGSTILDGVNENLRKLRVTLRFLLGNLEDWDGKEVDYFDLTKTDKYALAQLYQVNRAIAETYKNMHFNRVIQIIMSYTNTDLSAFYLDVTKDSMYSDPKDSQRRRGIQTVIYHILRNYLSILTPIVPLLTQEVWSHATSFVTKGATGPAQLGWYKPVETWNDENLIEEFKHINAIHSLVKRGIEKARVEQGVKVNLEASAVLVTSEGSKARKLLEKYGEHIIPGTNELPHIFIVSAVSLGEAIPTSPTWKHAERTNLLGDDCTVVVQRALGNKCPRCWVYTSENPDEICDRCENTITSLAKKYCGSLPA</sequence>
<dbReference type="SUPFAM" id="SSF52374">
    <property type="entry name" value="Nucleotidylyl transferase"/>
    <property type="match status" value="1"/>
</dbReference>
<feature type="domain" description="Aminoacyl-tRNA synthetase class Ia" evidence="13">
    <location>
        <begin position="21"/>
        <end position="648"/>
    </location>
</feature>
<dbReference type="GO" id="GO:0002161">
    <property type="term" value="F:aminoacyl-tRNA deacylase activity"/>
    <property type="evidence" value="ECO:0007669"/>
    <property type="project" value="InterPro"/>
</dbReference>
<dbReference type="GO" id="GO:0004822">
    <property type="term" value="F:isoleucine-tRNA ligase activity"/>
    <property type="evidence" value="ECO:0007669"/>
    <property type="project" value="UniProtKB-EC"/>
</dbReference>
<dbReference type="GO" id="GO:0032543">
    <property type="term" value="P:mitochondrial translation"/>
    <property type="evidence" value="ECO:0007669"/>
    <property type="project" value="EnsemblFungi"/>
</dbReference>
<accession>D5GNE9</accession>
<evidence type="ECO:0000256" key="4">
    <source>
        <dbReference type="ARBA" id="ARBA00022598"/>
    </source>
</evidence>
<dbReference type="RefSeq" id="XP_002841851.1">
    <property type="nucleotide sequence ID" value="XM_002841805.1"/>
</dbReference>
<dbReference type="GO" id="GO:0000049">
    <property type="term" value="F:tRNA binding"/>
    <property type="evidence" value="ECO:0007669"/>
    <property type="project" value="InterPro"/>
</dbReference>
<evidence type="ECO:0000256" key="1">
    <source>
        <dbReference type="ARBA" id="ARBA00004173"/>
    </source>
</evidence>
<dbReference type="InterPro" id="IPR001412">
    <property type="entry name" value="aa-tRNA-synth_I_CS"/>
</dbReference>
<dbReference type="InterPro" id="IPR002300">
    <property type="entry name" value="aa-tRNA-synth_Ia"/>
</dbReference>
<dbReference type="GO" id="GO:0005524">
    <property type="term" value="F:ATP binding"/>
    <property type="evidence" value="ECO:0007669"/>
    <property type="project" value="UniProtKB-KW"/>
</dbReference>
<comment type="similarity">
    <text evidence="2 12">Belongs to the class-I aminoacyl-tRNA synthetase family.</text>
</comment>
<reference evidence="15 16" key="1">
    <citation type="journal article" date="2010" name="Nature">
        <title>Perigord black truffle genome uncovers evolutionary origins and mechanisms of symbiosis.</title>
        <authorList>
            <person name="Martin F."/>
            <person name="Kohler A."/>
            <person name="Murat C."/>
            <person name="Balestrini R."/>
            <person name="Coutinho P.M."/>
            <person name="Jaillon O."/>
            <person name="Montanini B."/>
            <person name="Morin E."/>
            <person name="Noel B."/>
            <person name="Percudani R."/>
            <person name="Porcel B."/>
            <person name="Rubini A."/>
            <person name="Amicucci A."/>
            <person name="Amselem J."/>
            <person name="Anthouard V."/>
            <person name="Arcioni S."/>
            <person name="Artiguenave F."/>
            <person name="Aury J.M."/>
            <person name="Ballario P."/>
            <person name="Bolchi A."/>
            <person name="Brenna A."/>
            <person name="Brun A."/>
            <person name="Buee M."/>
            <person name="Cantarel B."/>
            <person name="Chevalier G."/>
            <person name="Couloux A."/>
            <person name="Da Silva C."/>
            <person name="Denoeud F."/>
            <person name="Duplessis S."/>
            <person name="Ghignone S."/>
            <person name="Hilselberger B."/>
            <person name="Iotti M."/>
            <person name="Marcais B."/>
            <person name="Mello A."/>
            <person name="Miranda M."/>
            <person name="Pacioni G."/>
            <person name="Quesneville H."/>
            <person name="Riccioni C."/>
            <person name="Ruotolo R."/>
            <person name="Splivallo R."/>
            <person name="Stocchi V."/>
            <person name="Tisserant E."/>
            <person name="Viscomi A.R."/>
            <person name="Zambonelli A."/>
            <person name="Zampieri E."/>
            <person name="Henrissat B."/>
            <person name="Lebrun M.H."/>
            <person name="Paolocci F."/>
            <person name="Bonfante P."/>
            <person name="Ottonello S."/>
            <person name="Wincker P."/>
        </authorList>
    </citation>
    <scope>NUCLEOTIDE SEQUENCE [LARGE SCALE GENOMIC DNA]</scope>
    <source>
        <strain evidence="15 16">Mel28</strain>
    </source>
</reference>
<feature type="domain" description="Methionyl/Valyl/Leucyl/Isoleucyl-tRNA synthetase anticodon-binding" evidence="14">
    <location>
        <begin position="691"/>
        <end position="848"/>
    </location>
</feature>
<dbReference type="Gene3D" id="3.40.50.620">
    <property type="entry name" value="HUPs"/>
    <property type="match status" value="2"/>
</dbReference>
<evidence type="ECO:0000256" key="3">
    <source>
        <dbReference type="ARBA" id="ARBA00013165"/>
    </source>
</evidence>
<dbReference type="HAMAP" id="MF_02002">
    <property type="entry name" value="Ile_tRNA_synth_type1"/>
    <property type="match status" value="1"/>
</dbReference>
<evidence type="ECO:0000256" key="5">
    <source>
        <dbReference type="ARBA" id="ARBA00022741"/>
    </source>
</evidence>
<dbReference type="InterPro" id="IPR023585">
    <property type="entry name" value="Ile-tRNA-ligase_type1"/>
</dbReference>
<dbReference type="InterPro" id="IPR013155">
    <property type="entry name" value="M/V/L/I-tRNA-synth_anticd-bd"/>
</dbReference>
<dbReference type="Pfam" id="PF00133">
    <property type="entry name" value="tRNA-synt_1"/>
    <property type="match status" value="1"/>
</dbReference>
<dbReference type="InterPro" id="IPR033708">
    <property type="entry name" value="Anticodon_Ile_BEm"/>
</dbReference>
<dbReference type="FunFam" id="3.40.50.620:FF:000111">
    <property type="entry name" value="Mitochondrial isoleucyl-tRNA synthetase"/>
    <property type="match status" value="1"/>
</dbReference>
<dbReference type="InterPro" id="IPR050081">
    <property type="entry name" value="Ile-tRNA_ligase"/>
</dbReference>
<evidence type="ECO:0000313" key="16">
    <source>
        <dbReference type="Proteomes" id="UP000006911"/>
    </source>
</evidence>
<dbReference type="EC" id="6.1.1.5" evidence="3"/>
<evidence type="ECO:0000256" key="6">
    <source>
        <dbReference type="ARBA" id="ARBA00022840"/>
    </source>
</evidence>
<protein>
    <recommendedName>
        <fullName evidence="11">Isoleucine--tRNA ligase, mitochondrial</fullName>
        <ecNumber evidence="3">6.1.1.5</ecNumber>
    </recommendedName>
    <alternativeName>
        <fullName evidence="9">Isoleucyl-tRNA synthetase</fullName>
    </alternativeName>
</protein>
<evidence type="ECO:0000259" key="13">
    <source>
        <dbReference type="Pfam" id="PF00133"/>
    </source>
</evidence>
<comment type="catalytic activity">
    <reaction evidence="10">
        <text>tRNA(Ile) + L-isoleucine + ATP = L-isoleucyl-tRNA(Ile) + AMP + diphosphate</text>
        <dbReference type="Rhea" id="RHEA:11060"/>
        <dbReference type="Rhea" id="RHEA-COMP:9666"/>
        <dbReference type="Rhea" id="RHEA-COMP:9695"/>
        <dbReference type="ChEBI" id="CHEBI:30616"/>
        <dbReference type="ChEBI" id="CHEBI:33019"/>
        <dbReference type="ChEBI" id="CHEBI:58045"/>
        <dbReference type="ChEBI" id="CHEBI:78442"/>
        <dbReference type="ChEBI" id="CHEBI:78528"/>
        <dbReference type="ChEBI" id="CHEBI:456215"/>
        <dbReference type="EC" id="6.1.1.5"/>
    </reaction>
</comment>
<evidence type="ECO:0000256" key="12">
    <source>
        <dbReference type="RuleBase" id="RU363035"/>
    </source>
</evidence>
<dbReference type="InterPro" id="IPR009080">
    <property type="entry name" value="tRNAsynth_Ia_anticodon-bd"/>
</dbReference>
<dbReference type="Gene3D" id="3.90.740.10">
    <property type="entry name" value="Valyl/Leucyl/Isoleucyl-tRNA synthetase, editing domain"/>
    <property type="match status" value="1"/>
</dbReference>
<dbReference type="KEGG" id="tml:GSTUM_00011254001"/>
<dbReference type="EMBL" id="FN430364">
    <property type="protein sequence ID" value="CAZ86042.1"/>
    <property type="molecule type" value="Genomic_DNA"/>
</dbReference>
<evidence type="ECO:0000256" key="8">
    <source>
        <dbReference type="ARBA" id="ARBA00023146"/>
    </source>
</evidence>
<evidence type="ECO:0000256" key="9">
    <source>
        <dbReference type="ARBA" id="ARBA00032665"/>
    </source>
</evidence>
<dbReference type="Gene3D" id="1.10.10.830">
    <property type="entry name" value="Ile-tRNA synthetase CP2 domain-like"/>
    <property type="match status" value="1"/>
</dbReference>
<keyword evidence="16" id="KW-1185">Reference proteome</keyword>
<dbReference type="CDD" id="cd07960">
    <property type="entry name" value="Anticodon_Ia_Ile_BEm"/>
    <property type="match status" value="1"/>
</dbReference>
<dbReference type="InterPro" id="IPR009008">
    <property type="entry name" value="Val/Leu/Ile-tRNA-synth_edit"/>
</dbReference>
<dbReference type="SUPFAM" id="SSF50677">
    <property type="entry name" value="ValRS/IleRS/LeuRS editing domain"/>
    <property type="match status" value="1"/>
</dbReference>
<dbReference type="PANTHER" id="PTHR42765:SF1">
    <property type="entry name" value="ISOLEUCINE--TRNA LIGASE, MITOCHONDRIAL"/>
    <property type="match status" value="1"/>
</dbReference>
<dbReference type="PRINTS" id="PR00984">
    <property type="entry name" value="TRNASYNTHILE"/>
</dbReference>
<keyword evidence="8 12" id="KW-0030">Aminoacyl-tRNA synthetase</keyword>
<dbReference type="STRING" id="656061.D5GNE9"/>
<dbReference type="InterPro" id="IPR014729">
    <property type="entry name" value="Rossmann-like_a/b/a_fold"/>
</dbReference>
<gene>
    <name evidence="15" type="ORF">GSTUM_00011254001</name>
</gene>
<dbReference type="PROSITE" id="PS00178">
    <property type="entry name" value="AA_TRNA_LIGASE_I"/>
    <property type="match status" value="1"/>
</dbReference>
<evidence type="ECO:0000256" key="10">
    <source>
        <dbReference type="ARBA" id="ARBA00048359"/>
    </source>
</evidence>
<dbReference type="Pfam" id="PF08264">
    <property type="entry name" value="Anticodon_1"/>
    <property type="match status" value="1"/>
</dbReference>
<keyword evidence="4 12" id="KW-0436">Ligase</keyword>
<keyword evidence="6 12" id="KW-0067">ATP-binding</keyword>
<dbReference type="OMA" id="HCWRCKT"/>
<dbReference type="FunCoup" id="D5GNE9">
    <property type="interactions" value="711"/>
</dbReference>
<dbReference type="PANTHER" id="PTHR42765">
    <property type="entry name" value="SOLEUCYL-TRNA SYNTHETASE"/>
    <property type="match status" value="1"/>
</dbReference>